<dbReference type="OrthoDB" id="2960746at2"/>
<dbReference type="AlphaFoldDB" id="A0A5C8NSC5"/>
<comment type="caution">
    <text evidence="1">The sequence shown here is derived from an EMBL/GenBank/DDBJ whole genome shotgun (WGS) entry which is preliminary data.</text>
</comment>
<protein>
    <submittedName>
        <fullName evidence="1">DUF3603 family protein</fullName>
    </submittedName>
</protein>
<dbReference type="InterPro" id="IPR020909">
    <property type="entry name" value="UPF0736"/>
</dbReference>
<proteinExistence type="predicted"/>
<sequence>MLYLHDVWVNWFEGEENAYNVPFFHEWRRQDKIELLDQIPLLYITKPLYDYIENDMHDIPKQFLEVIYQQAYMRRGMERKVLDYACIITDGTEIIAFDTIGYDIPIRKSRLIPRQEQMVYDMIKDARQENFQFDPKKYKKEYHMLSMHPQLVVGLTRREKQLKQLLMMALDQLRTTNNIEELRYWLTEWDPKLYPSIRFMDEHRVWEKLYDGVKQGWSIAHEDLCQKLIKGQPFLEKLWELEDVSNTSKRNQKISE</sequence>
<evidence type="ECO:0000313" key="1">
    <source>
        <dbReference type="EMBL" id="TXL64036.1"/>
    </source>
</evidence>
<organism evidence="1 2">
    <name type="scientific">Cerasibacillus terrae</name>
    <dbReference type="NCBI Taxonomy" id="2498845"/>
    <lineage>
        <taxon>Bacteria</taxon>
        <taxon>Bacillati</taxon>
        <taxon>Bacillota</taxon>
        <taxon>Bacilli</taxon>
        <taxon>Bacillales</taxon>
        <taxon>Bacillaceae</taxon>
        <taxon>Cerasibacillus</taxon>
    </lineage>
</organism>
<evidence type="ECO:0000313" key="2">
    <source>
        <dbReference type="Proteomes" id="UP000321574"/>
    </source>
</evidence>
<dbReference type="EMBL" id="VDUW01000006">
    <property type="protein sequence ID" value="TXL64036.1"/>
    <property type="molecule type" value="Genomic_DNA"/>
</dbReference>
<dbReference type="Proteomes" id="UP000321574">
    <property type="component" value="Unassembled WGS sequence"/>
</dbReference>
<accession>A0A5C8NSC5</accession>
<dbReference type="RefSeq" id="WP_147667890.1">
    <property type="nucleotide sequence ID" value="NZ_VDUW01000006.1"/>
</dbReference>
<reference evidence="1 2" key="1">
    <citation type="submission" date="2019-06" db="EMBL/GenBank/DDBJ databases">
        <title>Cerasibacillus sp. nov., isolated from maize field.</title>
        <authorList>
            <person name="Lin S.-Y."/>
            <person name="Tsai C.-F."/>
            <person name="Young C.-C."/>
        </authorList>
    </citation>
    <scope>NUCLEOTIDE SEQUENCE [LARGE SCALE GENOMIC DNA]</scope>
    <source>
        <strain evidence="1 2">CC-CFT480</strain>
    </source>
</reference>
<dbReference type="Pfam" id="PF12227">
    <property type="entry name" value="DUF3603"/>
    <property type="match status" value="1"/>
</dbReference>
<gene>
    <name evidence="1" type="ORF">FHP05_10125</name>
</gene>
<keyword evidence="2" id="KW-1185">Reference proteome</keyword>
<name>A0A5C8NSC5_9BACI</name>